<feature type="compositionally biased region" description="Polar residues" evidence="1">
    <location>
        <begin position="1888"/>
        <end position="1900"/>
    </location>
</feature>
<gene>
    <name evidence="2" type="ORF">CC1G_13923</name>
</gene>
<feature type="compositionally biased region" description="Basic and acidic residues" evidence="1">
    <location>
        <begin position="2441"/>
        <end position="2455"/>
    </location>
</feature>
<evidence type="ECO:0000313" key="3">
    <source>
        <dbReference type="Proteomes" id="UP000001861"/>
    </source>
</evidence>
<feature type="region of interest" description="Disordered" evidence="1">
    <location>
        <begin position="2390"/>
        <end position="2501"/>
    </location>
</feature>
<feature type="compositionally biased region" description="Basic residues" evidence="1">
    <location>
        <begin position="55"/>
        <end position="68"/>
    </location>
</feature>
<reference evidence="2 3" key="1">
    <citation type="journal article" date="2010" name="Proc. Natl. Acad. Sci. U.S.A.">
        <title>Insights into evolution of multicellular fungi from the assembled chromosomes of the mushroom Coprinopsis cinerea (Coprinus cinereus).</title>
        <authorList>
            <person name="Stajich J.E."/>
            <person name="Wilke S.K."/>
            <person name="Ahren D."/>
            <person name="Au C.H."/>
            <person name="Birren B.W."/>
            <person name="Borodovsky M."/>
            <person name="Burns C."/>
            <person name="Canback B."/>
            <person name="Casselton L.A."/>
            <person name="Cheng C.K."/>
            <person name="Deng J."/>
            <person name="Dietrich F.S."/>
            <person name="Fargo D.C."/>
            <person name="Farman M.L."/>
            <person name="Gathman A.C."/>
            <person name="Goldberg J."/>
            <person name="Guigo R."/>
            <person name="Hoegger P.J."/>
            <person name="Hooker J.B."/>
            <person name="Huggins A."/>
            <person name="James T.Y."/>
            <person name="Kamada T."/>
            <person name="Kilaru S."/>
            <person name="Kodira C."/>
            <person name="Kues U."/>
            <person name="Kupfer D."/>
            <person name="Kwan H.S."/>
            <person name="Lomsadze A."/>
            <person name="Li W."/>
            <person name="Lilly W.W."/>
            <person name="Ma L.J."/>
            <person name="Mackey A.J."/>
            <person name="Manning G."/>
            <person name="Martin F."/>
            <person name="Muraguchi H."/>
            <person name="Natvig D.O."/>
            <person name="Palmerini H."/>
            <person name="Ramesh M.A."/>
            <person name="Rehmeyer C.J."/>
            <person name="Roe B.A."/>
            <person name="Shenoy N."/>
            <person name="Stanke M."/>
            <person name="Ter-Hovhannisyan V."/>
            <person name="Tunlid A."/>
            <person name="Velagapudi R."/>
            <person name="Vision T.J."/>
            <person name="Zeng Q."/>
            <person name="Zolan M.E."/>
            <person name="Pukkila P.J."/>
        </authorList>
    </citation>
    <scope>NUCLEOTIDE SEQUENCE [LARGE SCALE GENOMIC DNA]</scope>
    <source>
        <strain evidence="3">Okayama-7 / 130 / ATCC MYA-4618 / FGSC 9003</strain>
    </source>
</reference>
<protein>
    <submittedName>
        <fullName evidence="2">Uncharacterized protein</fullName>
    </submittedName>
</protein>
<dbReference type="eggNOG" id="ENOG502RSFQ">
    <property type="taxonomic scope" value="Eukaryota"/>
</dbReference>
<feature type="region of interest" description="Disordered" evidence="1">
    <location>
        <begin position="1987"/>
        <end position="2035"/>
    </location>
</feature>
<feature type="compositionally biased region" description="Basic and acidic residues" evidence="1">
    <location>
        <begin position="96"/>
        <end position="106"/>
    </location>
</feature>
<dbReference type="STRING" id="240176.D6RKH3"/>
<dbReference type="InterPro" id="IPR052293">
    <property type="entry name" value="SRRP"/>
</dbReference>
<feature type="region of interest" description="Disordered" evidence="1">
    <location>
        <begin position="1770"/>
        <end position="1957"/>
    </location>
</feature>
<dbReference type="PANTHER" id="PTHR12239">
    <property type="entry name" value="PROTEIN CBG20215-RELATED"/>
    <property type="match status" value="1"/>
</dbReference>
<feature type="compositionally biased region" description="Low complexity" evidence="1">
    <location>
        <begin position="12"/>
        <end position="22"/>
    </location>
</feature>
<feature type="compositionally biased region" description="Polar residues" evidence="1">
    <location>
        <begin position="1274"/>
        <end position="1296"/>
    </location>
</feature>
<feature type="compositionally biased region" description="Pro residues" evidence="1">
    <location>
        <begin position="1903"/>
        <end position="1935"/>
    </location>
</feature>
<feature type="region of interest" description="Disordered" evidence="1">
    <location>
        <begin position="2305"/>
        <end position="2378"/>
    </location>
</feature>
<feature type="compositionally biased region" description="Basic and acidic residues" evidence="1">
    <location>
        <begin position="39"/>
        <end position="49"/>
    </location>
</feature>
<feature type="region of interest" description="Disordered" evidence="1">
    <location>
        <begin position="175"/>
        <end position="330"/>
    </location>
</feature>
<feature type="compositionally biased region" description="Polar residues" evidence="1">
    <location>
        <begin position="1056"/>
        <end position="1065"/>
    </location>
</feature>
<feature type="region of interest" description="Disordered" evidence="1">
    <location>
        <begin position="1402"/>
        <end position="1444"/>
    </location>
</feature>
<feature type="region of interest" description="Disordered" evidence="1">
    <location>
        <begin position="345"/>
        <end position="489"/>
    </location>
</feature>
<feature type="compositionally biased region" description="Basic and acidic residues" evidence="1">
    <location>
        <begin position="2320"/>
        <end position="2341"/>
    </location>
</feature>
<feature type="region of interest" description="Disordered" evidence="1">
    <location>
        <begin position="1"/>
        <end position="161"/>
    </location>
</feature>
<evidence type="ECO:0000256" key="1">
    <source>
        <dbReference type="SAM" id="MobiDB-lite"/>
    </source>
</evidence>
<feature type="compositionally biased region" description="Polar residues" evidence="1">
    <location>
        <begin position="1557"/>
        <end position="1573"/>
    </location>
</feature>
<feature type="compositionally biased region" description="Basic and acidic residues" evidence="1">
    <location>
        <begin position="175"/>
        <end position="203"/>
    </location>
</feature>
<feature type="region of interest" description="Disordered" evidence="1">
    <location>
        <begin position="1458"/>
        <end position="1485"/>
    </location>
</feature>
<sequence>MKSFFTRRTDSQPRPSKPSSSRDSYKFWVPQPRNDSEDERPKAVVDRLDQPPVNVRKHNDKHASKTTRKQLVGLDENTRILPPPPPGTAHSHNSHRGLDRAVEPFLRHMHAQVGSVAPSNTYPRSSQRPQYHGTEDTAPIPSSRPDNVRAPSRAASHSATQIMDVQRGYYMDYATKHTDKSAARVKLKESSYLRSKNYDETQHRSGSTAKSEDERREKERDTRGWLRFRRDRDKSRAREREREGDRERERKERERERALDSDREKEIRERERGKELPRSRNEGEAREPRTRHGDQEHNLNNGDTDRDRYRRDRDREAREAERQESERRKLEQEFLDRRKLEKEYRRQEKERLRRESERRNEGEESARRQREKEDYERRKESELEEKRKREEAERRRREDEERRRREKEELELQWKRDKEEAERKWRDEQDRRRQQKDEERRQKELEDQRRAKEERDRKEREEAERRWREEQRRLQEKEELERKQKEEHEFRRKWEEYERQKREEKEQQEREEAARRLFEKEEYERKEREEYARRQAELNRNNRRLKEDERRLKEQQERKQRQEQERRQREELERRQREELERRQREEQERRQREEQERRQREEQERRQREEQERRHREEQERRQREEQERRQREEQERRQREEQERRQREEQERRQREEQERRQREEQERRQREEQERKQREERERYLREEAERKQKEREEIERRYREELERAQREESARREQEERERKEKEEVERRQREEQERRRKEELERKEKEELDRRQKEEAEKKSREEHERRRREEEERKQREEAEKRQREERERRLREEMEKKQREELERKQREEAEKRQREEQERRQKEETERRQKEEYDRRQREEAEKRQKELERSQREESEREEREAERRQREEYARRQREEAERRWIEEEQKREREERDRKLEDERRRQEAERTRRELERLKEGEERKKVEVEVDVRKEKQLEQERKQKELQQEWERRRREATQRRYEQEYTMKLQQEKDRQHRPQHRPPELHGHRSQSHPPQPSERNGQPGEQPAWEPQGHIQNVDRGPQVHHEHASQRKRQYDTEQGTGHQNQAEAVEEKDEEDNERARRARDAEARRKKRREKLAQLERIKKELEKSQRELLGRVDKDTEIHERPPKEARPERFETVGEDTRSSPRREDNRDDIATGGQLSPDPLPVTSQALEVAHPKVPTNNARLPLPLQLGGHTSHLKHGNAVQSLQAPPSVVVRSASNAVHGHVPKPTGATDNMVLQQLSGALQAEQTNHLQSSDGVPPYPNVPLEQPTLSNGQVNGASFFSNEVPGSQYRTHRQMTKGSPSSNHRKSIQVDGESGHALRTSSIQNPPSQSLLQQSAANQIRVAAIVDQGILQSSRNTSTVDLPLRTGPYAIATHNGSGELQGSISRHQVRSSALGVCNDNSSRESLEPRRRRLSNVIGVTSHSGPLRSSPRNQLGSVGAADVLPRTESDLKLSANSHPKAPSALNPHSANPVNSTAHCPAIDALDPQYGTEMTQGSASTAHANVLGGQRPNLESWNTRTVVHQAETSTEASNWNRLPSHGLETKEDPTPGASSSQQGLFLSSNSPTPINPVESTRIDNRTYVGLSVPRPATAQGYRAQSMNPMSMRPPLSMRTVSRHFTDAGEPPSHGGYDLRVLATPLVKNGQLPDLSLNSKEVGTTEGIENIPPKMHSMGANPSHNAKSAARGGTMNASSESLPKETATSSSKEAKSTFRRIQDMEINRHHRQHGGAIAIHDQQLAQGPPSNLDNLDTLAGNPTLNETHLERGSFKHALPIQYRTRDSAAASDEERKNRQKSFGEKKDLIPSQGQGSQRHATASASQYQEQPGSSNRSLPAPPPSVRPPLMQLPSMIEPSSAPPSSAHPHHVQGPPVRSLSTMVPPPSIRTSPMQLPSVDQPSTGPPPSVRPPLMRLPPPSHPSIPPPSVRPPPMELPSVDQPSMTPPPSTRPPLAQLPVTSHPVLSHLSTNHLASVQSLVGGQIPVTRHPSMQLTPSIPLPAETGNDRGHGAIDTAHKNTEPQPSLRPVHASARPSVVPLPTAASVPFTRRDDKAKRIAEEVGSTTLPVRYSSHLYDARQASSMIPVPGSTRPHLVDLPSSANEPQSRQHPYDLKTMKHGRSDYRFPTNTTVPGSVRPPFVPLPSRDDENPTRRPASHYQSDVPTSAPPTVQRHAIPRNPQEADSSGRTAPPNQLSSQSSRHKHSSSFPATIPHPPASIDPRSSGQPHRSGHTIVPGTTRQAPIPLPARSYETIHQTGNEGDETILMTPSSLAPMMLASNSQQSFTRSIVPLRDSPPEFVNELVSSGFKAERQPSTAPSRHPEPQIDPKPSKVIDDREHPPKPSKRRHRPKVETEERHGSRAVPIHGSTEDLQQQKPVFTPFRYLERARKQQLKRTMSQASLEARDGNGAPSTVVGSPSVSICSTAPFQLPPTQDPLAAAEEWRNKEEAKFQESKKNRRPRPGVVIGVAEDPGEDSKPSRRPKRTRDRRRPTSNRPETSAR</sequence>
<feature type="compositionally biased region" description="Polar residues" evidence="1">
    <location>
        <begin position="1811"/>
        <end position="1835"/>
    </location>
</feature>
<feature type="region of interest" description="Disordered" evidence="1">
    <location>
        <begin position="1253"/>
        <end position="1341"/>
    </location>
</feature>
<feature type="compositionally biased region" description="Polar residues" evidence="1">
    <location>
        <begin position="1531"/>
        <end position="1542"/>
    </location>
</feature>
<feature type="region of interest" description="Disordered" evidence="1">
    <location>
        <begin position="523"/>
        <end position="1169"/>
    </location>
</feature>
<dbReference type="InParanoid" id="D6RKH3"/>
<feature type="compositionally biased region" description="Basic and acidic residues" evidence="1">
    <location>
        <begin position="2005"/>
        <end position="2020"/>
    </location>
</feature>
<feature type="compositionally biased region" description="Basic and acidic residues" evidence="1">
    <location>
        <begin position="1792"/>
        <end position="1808"/>
    </location>
</feature>
<feature type="compositionally biased region" description="Basic and acidic residues" evidence="1">
    <location>
        <begin position="210"/>
        <end position="330"/>
    </location>
</feature>
<feature type="region of interest" description="Disordered" evidence="1">
    <location>
        <begin position="1531"/>
        <end position="1580"/>
    </location>
</feature>
<dbReference type="VEuPathDB" id="FungiDB:CC1G_13923"/>
<feature type="compositionally biased region" description="Basic and acidic residues" evidence="1">
    <location>
        <begin position="544"/>
        <end position="1004"/>
    </location>
</feature>
<feature type="compositionally biased region" description="Basic and acidic residues" evidence="1">
    <location>
        <begin position="1040"/>
        <end position="1055"/>
    </location>
</feature>
<dbReference type="PANTHER" id="PTHR12239:SF41">
    <property type="entry name" value="MEMBRANE ASSOCIATED PROTEIN, PUTATIVE-RELATED"/>
    <property type="match status" value="1"/>
</dbReference>
<feature type="compositionally biased region" description="Basic residues" evidence="1">
    <location>
        <begin position="2479"/>
        <end position="2492"/>
    </location>
</feature>
<dbReference type="EMBL" id="AACS02000002">
    <property type="protein sequence ID" value="EFI28389.1"/>
    <property type="molecule type" value="Genomic_DNA"/>
</dbReference>
<feature type="region of interest" description="Disordered" evidence="1">
    <location>
        <begin position="1745"/>
        <end position="1764"/>
    </location>
</feature>
<accession>D6RKH3</accession>
<keyword evidence="3" id="KW-1185">Reference proteome</keyword>
<feature type="region of interest" description="Disordered" evidence="1">
    <location>
        <begin position="1181"/>
        <end position="1201"/>
    </location>
</feature>
<name>D6RKH3_COPC7</name>
<feature type="compositionally biased region" description="Low complexity" evidence="1">
    <location>
        <begin position="1328"/>
        <end position="1341"/>
    </location>
</feature>
<feature type="compositionally biased region" description="Basic and acidic residues" evidence="1">
    <location>
        <begin position="2110"/>
        <end position="2124"/>
    </location>
</feature>
<dbReference type="HOGENOM" id="CLU_228539_0_0_1"/>
<feature type="compositionally biased region" description="Polar residues" evidence="1">
    <location>
        <begin position="1472"/>
        <end position="1483"/>
    </location>
</feature>
<evidence type="ECO:0000313" key="2">
    <source>
        <dbReference type="EMBL" id="EFI28389.1"/>
    </source>
</evidence>
<dbReference type="OrthoDB" id="3058872at2759"/>
<feature type="compositionally biased region" description="Polar residues" evidence="1">
    <location>
        <begin position="2410"/>
        <end position="2427"/>
    </location>
</feature>
<feature type="compositionally biased region" description="Acidic residues" evidence="1">
    <location>
        <begin position="1068"/>
        <end position="1077"/>
    </location>
</feature>
<feature type="compositionally biased region" description="Polar residues" evidence="1">
    <location>
        <begin position="117"/>
        <end position="129"/>
    </location>
</feature>
<proteinExistence type="predicted"/>
<dbReference type="Proteomes" id="UP000001861">
    <property type="component" value="Unassembled WGS sequence"/>
</dbReference>
<dbReference type="OMA" id="ADQHSKH"/>
<feature type="region of interest" description="Disordered" evidence="1">
    <location>
        <begin position="2086"/>
        <end position="2246"/>
    </location>
</feature>
<feature type="compositionally biased region" description="Polar residues" evidence="1">
    <location>
        <begin position="2182"/>
        <end position="2195"/>
    </location>
</feature>
<feature type="compositionally biased region" description="Basic and acidic residues" evidence="1">
    <location>
        <begin position="1078"/>
        <end position="1088"/>
    </location>
</feature>
<comment type="caution">
    <text evidence="2">The sequence shown here is derived from an EMBL/GenBank/DDBJ whole genome shotgun (WGS) entry which is preliminary data.</text>
</comment>
<feature type="region of interest" description="Disordered" evidence="1">
    <location>
        <begin position="1665"/>
        <end position="1716"/>
    </location>
</feature>
<feature type="compositionally biased region" description="Polar residues" evidence="1">
    <location>
        <begin position="2100"/>
        <end position="2109"/>
    </location>
</feature>
<feature type="compositionally biased region" description="Basic and acidic residues" evidence="1">
    <location>
        <begin position="1096"/>
        <end position="1157"/>
    </location>
</feature>
<dbReference type="RefSeq" id="XP_002911883.1">
    <property type="nucleotide sequence ID" value="XM_002911837.1"/>
</dbReference>
<dbReference type="GeneID" id="9378876"/>
<dbReference type="KEGG" id="cci:CC1G_13923"/>
<feature type="compositionally biased region" description="Basic and acidic residues" evidence="1">
    <location>
        <begin position="523"/>
        <end position="537"/>
    </location>
</feature>
<organism evidence="2 3">
    <name type="scientific">Coprinopsis cinerea (strain Okayama-7 / 130 / ATCC MYA-4618 / FGSC 9003)</name>
    <name type="common">Inky cap fungus</name>
    <name type="synonym">Hormographiella aspergillata</name>
    <dbReference type="NCBI Taxonomy" id="240176"/>
    <lineage>
        <taxon>Eukaryota</taxon>
        <taxon>Fungi</taxon>
        <taxon>Dikarya</taxon>
        <taxon>Basidiomycota</taxon>
        <taxon>Agaricomycotina</taxon>
        <taxon>Agaricomycetes</taxon>
        <taxon>Agaricomycetidae</taxon>
        <taxon>Agaricales</taxon>
        <taxon>Agaricineae</taxon>
        <taxon>Psathyrellaceae</taxon>
        <taxon>Coprinopsis</taxon>
    </lineage>
</organism>